<gene>
    <name evidence="3" type="ORF">BCR41DRAFT_420533</name>
</gene>
<keyword evidence="4" id="KW-1185">Reference proteome</keyword>
<dbReference type="GO" id="GO:0051260">
    <property type="term" value="P:protein homooligomerization"/>
    <property type="evidence" value="ECO:0007669"/>
    <property type="project" value="InterPro"/>
</dbReference>
<dbReference type="RefSeq" id="XP_021883320.1">
    <property type="nucleotide sequence ID" value="XM_022029910.1"/>
</dbReference>
<dbReference type="OrthoDB" id="2414723at2759"/>
<dbReference type="SUPFAM" id="SSF54695">
    <property type="entry name" value="POZ domain"/>
    <property type="match status" value="2"/>
</dbReference>
<dbReference type="Gene3D" id="3.30.710.10">
    <property type="entry name" value="Potassium Channel Kv1.1, Chain A"/>
    <property type="match status" value="2"/>
</dbReference>
<dbReference type="CDD" id="cd18316">
    <property type="entry name" value="BTB_POZ_KCTD-like"/>
    <property type="match status" value="1"/>
</dbReference>
<name>A0A1Y2GTF1_9FUNG</name>
<dbReference type="SMART" id="SM00225">
    <property type="entry name" value="BTB"/>
    <property type="match status" value="2"/>
</dbReference>
<evidence type="ECO:0000313" key="4">
    <source>
        <dbReference type="Proteomes" id="UP000193648"/>
    </source>
</evidence>
<dbReference type="GeneID" id="33571753"/>
<feature type="compositionally biased region" description="Low complexity" evidence="1">
    <location>
        <begin position="270"/>
        <end position="289"/>
    </location>
</feature>
<dbReference type="STRING" id="64571.A0A1Y2GTF1"/>
<evidence type="ECO:0000259" key="2">
    <source>
        <dbReference type="SMART" id="SM00225"/>
    </source>
</evidence>
<dbReference type="EMBL" id="MCFF01000010">
    <property type="protein sequence ID" value="ORZ22766.1"/>
    <property type="molecule type" value="Genomic_DNA"/>
</dbReference>
<dbReference type="InterPro" id="IPR000210">
    <property type="entry name" value="BTB/POZ_dom"/>
</dbReference>
<feature type="domain" description="BTB" evidence="2">
    <location>
        <begin position="116"/>
        <end position="212"/>
    </location>
</feature>
<reference evidence="3 4" key="1">
    <citation type="submission" date="2016-07" db="EMBL/GenBank/DDBJ databases">
        <title>Pervasive Adenine N6-methylation of Active Genes in Fungi.</title>
        <authorList>
            <consortium name="DOE Joint Genome Institute"/>
            <person name="Mondo S.J."/>
            <person name="Dannebaum R.O."/>
            <person name="Kuo R.C."/>
            <person name="Labutti K."/>
            <person name="Haridas S."/>
            <person name="Kuo A."/>
            <person name="Salamov A."/>
            <person name="Ahrendt S.R."/>
            <person name="Lipzen A."/>
            <person name="Sullivan W."/>
            <person name="Andreopoulos W.B."/>
            <person name="Clum A."/>
            <person name="Lindquist E."/>
            <person name="Daum C."/>
            <person name="Ramamoorthy G.K."/>
            <person name="Gryganskyi A."/>
            <person name="Culley D."/>
            <person name="Magnuson J.K."/>
            <person name="James T.Y."/>
            <person name="O'Malley M.A."/>
            <person name="Stajich J.E."/>
            <person name="Spatafora J.W."/>
            <person name="Visel A."/>
            <person name="Grigoriev I.V."/>
        </authorList>
    </citation>
    <scope>NUCLEOTIDE SEQUENCE [LARGE SCALE GENOMIC DNA]</scope>
    <source>
        <strain evidence="3 4">NRRL 3116</strain>
    </source>
</reference>
<sequence length="491" mass="55629">MSHISSSPAPRPLPPLSALDPASFYTIVVSGESFRVTMTAIQYDTPNFFSEIFNNPSRNEYLTRTLHVDRNPDVFRDIVKHMQGYYVAARDEVHLENLIMDAHFYNLRRLIENLRQTMFINVSGTVFKIARETILNDSPNFFALLTPYADRNLTPTFFSRSPELFRDILSHLQGYDILVRDKVHRSNLLKEARYFKLNSLIQKLSLGTEYVYSGFPTRSEERIKPEVTMLLKNIKVKHVLVKGWREFVKDPHTGRQNSTPSAFGDEPIVDSSSGSGIDNNNSNNQLRSSNGGGSSTDVNPSQKEDITMTDNSGKEKIFEQNRALVQSPELQDLLYKPTPEIEPLAIVVEFSSIELFAIWPGSVNSSMLGDQHIFVYRDEDLTILNKICKHLGLQTLTMAANIVQLSPNLFFHLDGQAYKGQEELEPIIRRLALSSAKVTPPGRALRLFLGRALVRVGCRSEQLVMTIVKAEGWSSDKEYNACRQYLDSTTV</sequence>
<dbReference type="PANTHER" id="PTHR31758:SF2">
    <property type="entry name" value="BTB_POZ DOMAIN-CONTAINING PROTEIN YLR108C"/>
    <property type="match status" value="1"/>
</dbReference>
<dbReference type="Proteomes" id="UP000193648">
    <property type="component" value="Unassembled WGS sequence"/>
</dbReference>
<accession>A0A1Y2GTF1</accession>
<feature type="domain" description="BTB" evidence="2">
    <location>
        <begin position="23"/>
        <end position="115"/>
    </location>
</feature>
<dbReference type="InterPro" id="IPR011333">
    <property type="entry name" value="SKP1/BTB/POZ_sf"/>
</dbReference>
<organism evidence="3 4">
    <name type="scientific">Lobosporangium transversale</name>
    <dbReference type="NCBI Taxonomy" id="64571"/>
    <lineage>
        <taxon>Eukaryota</taxon>
        <taxon>Fungi</taxon>
        <taxon>Fungi incertae sedis</taxon>
        <taxon>Mucoromycota</taxon>
        <taxon>Mortierellomycotina</taxon>
        <taxon>Mortierellomycetes</taxon>
        <taxon>Mortierellales</taxon>
        <taxon>Mortierellaceae</taxon>
        <taxon>Lobosporangium</taxon>
    </lineage>
</organism>
<dbReference type="AlphaFoldDB" id="A0A1Y2GTF1"/>
<feature type="region of interest" description="Disordered" evidence="1">
    <location>
        <begin position="250"/>
        <end position="313"/>
    </location>
</feature>
<dbReference type="Pfam" id="PF02214">
    <property type="entry name" value="BTB_2"/>
    <property type="match status" value="2"/>
</dbReference>
<dbReference type="PANTHER" id="PTHR31758">
    <property type="entry name" value="BTB/POZ DOMAIN-CONTAINING PROTEIN YLR108C"/>
    <property type="match status" value="1"/>
</dbReference>
<evidence type="ECO:0000256" key="1">
    <source>
        <dbReference type="SAM" id="MobiDB-lite"/>
    </source>
</evidence>
<comment type="caution">
    <text evidence="3">The sequence shown here is derived from an EMBL/GenBank/DDBJ whole genome shotgun (WGS) entry which is preliminary data.</text>
</comment>
<protein>
    <recommendedName>
        <fullName evidence="2">BTB domain-containing protein</fullName>
    </recommendedName>
</protein>
<feature type="compositionally biased region" description="Basic and acidic residues" evidence="1">
    <location>
        <begin position="302"/>
        <end position="313"/>
    </location>
</feature>
<dbReference type="InParanoid" id="A0A1Y2GTF1"/>
<dbReference type="InterPro" id="IPR003131">
    <property type="entry name" value="T1-type_BTB"/>
</dbReference>
<evidence type="ECO:0000313" key="3">
    <source>
        <dbReference type="EMBL" id="ORZ22766.1"/>
    </source>
</evidence>
<proteinExistence type="predicted"/>